<dbReference type="Gene3D" id="3.40.525.10">
    <property type="entry name" value="CRAL-TRIO lipid binding domain"/>
    <property type="match status" value="1"/>
</dbReference>
<dbReference type="PANTHER" id="PTHR45824">
    <property type="entry name" value="GH16843P"/>
    <property type="match status" value="1"/>
</dbReference>
<dbReference type="SMART" id="SM01100">
    <property type="entry name" value="CRAL_TRIO_N"/>
    <property type="match status" value="1"/>
</dbReference>
<dbReference type="PANTHER" id="PTHR45824:SF29">
    <property type="entry name" value="GH16843P"/>
    <property type="match status" value="1"/>
</dbReference>
<name>A0A4P9W6Y2_9FUNG</name>
<dbReference type="InterPro" id="IPR036273">
    <property type="entry name" value="CRAL/TRIO_N_dom_sf"/>
</dbReference>
<evidence type="ECO:0000313" key="2">
    <source>
        <dbReference type="EMBL" id="RKO85896.1"/>
    </source>
</evidence>
<dbReference type="InterPro" id="IPR001251">
    <property type="entry name" value="CRAL-TRIO_dom"/>
</dbReference>
<evidence type="ECO:0000313" key="3">
    <source>
        <dbReference type="Proteomes" id="UP000269721"/>
    </source>
</evidence>
<gene>
    <name evidence="2" type="ORF">BDK51DRAFT_22225</name>
</gene>
<dbReference type="SUPFAM" id="SSF52087">
    <property type="entry name" value="CRAL/TRIO domain"/>
    <property type="match status" value="1"/>
</dbReference>
<dbReference type="InterPro" id="IPR036865">
    <property type="entry name" value="CRAL-TRIO_dom_sf"/>
</dbReference>
<dbReference type="PROSITE" id="PS50191">
    <property type="entry name" value="CRAL_TRIO"/>
    <property type="match status" value="1"/>
</dbReference>
<dbReference type="GO" id="GO:0008526">
    <property type="term" value="F:phosphatidylinositol transfer activity"/>
    <property type="evidence" value="ECO:0007669"/>
    <property type="project" value="TreeGrafter"/>
</dbReference>
<dbReference type="Proteomes" id="UP000269721">
    <property type="component" value="Unassembled WGS sequence"/>
</dbReference>
<dbReference type="SUPFAM" id="SSF46938">
    <property type="entry name" value="CRAL/TRIO N-terminal domain"/>
    <property type="match status" value="1"/>
</dbReference>
<evidence type="ECO:0000259" key="1">
    <source>
        <dbReference type="PROSITE" id="PS50191"/>
    </source>
</evidence>
<dbReference type="Pfam" id="PF03765">
    <property type="entry name" value="CRAL_TRIO_N"/>
    <property type="match status" value="1"/>
</dbReference>
<protein>
    <submittedName>
        <fullName evidence="2">CRAL-TRIO domain-containing protein</fullName>
    </submittedName>
</protein>
<feature type="domain" description="CRAL-TRIO" evidence="1">
    <location>
        <begin position="41"/>
        <end position="225"/>
    </location>
</feature>
<accession>A0A4P9W6Y2</accession>
<proteinExistence type="predicted"/>
<organism evidence="2 3">
    <name type="scientific">Blyttiomyces helicus</name>
    <dbReference type="NCBI Taxonomy" id="388810"/>
    <lineage>
        <taxon>Eukaryota</taxon>
        <taxon>Fungi</taxon>
        <taxon>Fungi incertae sedis</taxon>
        <taxon>Chytridiomycota</taxon>
        <taxon>Chytridiomycota incertae sedis</taxon>
        <taxon>Chytridiomycetes</taxon>
        <taxon>Chytridiomycetes incertae sedis</taxon>
        <taxon>Blyttiomyces</taxon>
    </lineage>
</organism>
<dbReference type="AlphaFoldDB" id="A0A4P9W6Y2"/>
<dbReference type="InterPro" id="IPR011074">
    <property type="entry name" value="CRAL/TRIO_N_dom"/>
</dbReference>
<dbReference type="OrthoDB" id="75724at2759"/>
<dbReference type="CDD" id="cd00170">
    <property type="entry name" value="SEC14"/>
    <property type="match status" value="1"/>
</dbReference>
<dbReference type="EMBL" id="KZ998640">
    <property type="protein sequence ID" value="RKO85896.1"/>
    <property type="molecule type" value="Genomic_DNA"/>
</dbReference>
<dbReference type="SMART" id="SM00516">
    <property type="entry name" value="SEC14"/>
    <property type="match status" value="1"/>
</dbReference>
<sequence>MEQFCDDACLLRYLRATRWIVEHSAKRLEATLAWRLDYKPHLITPEEVEPEALTGKEYLCGFDLAGRPLLFLVPRNENTKTYDRQVRFVVWNLERTIRAMPPGIEHLTLVIDYENMSMFNAPPLSISKRVLSIIGDHYPERLGVSFVINPSWYLWGFFKLIGPFLDPVTRAKIRFVNLKKQHKVAEAKHQPDGGVEGTGGWDNIINHVDPNQLVAEYGGAYPFKWDFATYWKHVTA</sequence>
<reference evidence="3" key="1">
    <citation type="journal article" date="2018" name="Nat. Microbiol.">
        <title>Leveraging single-cell genomics to expand the fungal tree of life.</title>
        <authorList>
            <person name="Ahrendt S.R."/>
            <person name="Quandt C.A."/>
            <person name="Ciobanu D."/>
            <person name="Clum A."/>
            <person name="Salamov A."/>
            <person name="Andreopoulos B."/>
            <person name="Cheng J.F."/>
            <person name="Woyke T."/>
            <person name="Pelin A."/>
            <person name="Henrissat B."/>
            <person name="Reynolds N.K."/>
            <person name="Benny G.L."/>
            <person name="Smith M.E."/>
            <person name="James T.Y."/>
            <person name="Grigoriev I.V."/>
        </authorList>
    </citation>
    <scope>NUCLEOTIDE SEQUENCE [LARGE SCALE GENOMIC DNA]</scope>
</reference>
<keyword evidence="3" id="KW-1185">Reference proteome</keyword>
<dbReference type="InterPro" id="IPR052578">
    <property type="entry name" value="PI_Transfer_CRAL-TRIO"/>
</dbReference>
<dbReference type="Pfam" id="PF00650">
    <property type="entry name" value="CRAL_TRIO"/>
    <property type="match status" value="1"/>
</dbReference>